<dbReference type="PANTHER" id="PTHR34396:SF27">
    <property type="entry name" value="OS08G0208700 PROTEIN"/>
    <property type="match status" value="1"/>
</dbReference>
<reference evidence="6 7" key="1">
    <citation type="submission" date="2024-08" db="EMBL/GenBank/DDBJ databases">
        <authorList>
            <person name="Cucini C."/>
            <person name="Frati F."/>
        </authorList>
    </citation>
    <scope>NUCLEOTIDE SEQUENCE [LARGE SCALE GENOMIC DNA]</scope>
</reference>
<protein>
    <recommendedName>
        <fullName evidence="5">BED-type domain-containing protein</fullName>
    </recommendedName>
</protein>
<dbReference type="PANTHER" id="PTHR34396">
    <property type="entry name" value="OS03G0264950 PROTEIN-RELATED"/>
    <property type="match status" value="1"/>
</dbReference>
<accession>A0ABP1PL90</accession>
<keyword evidence="7" id="KW-1185">Reference proteome</keyword>
<dbReference type="InterPro" id="IPR053031">
    <property type="entry name" value="Cuticle_assoc_protein"/>
</dbReference>
<organism evidence="6 7">
    <name type="scientific">Orchesella dallaii</name>
    <dbReference type="NCBI Taxonomy" id="48710"/>
    <lineage>
        <taxon>Eukaryota</taxon>
        <taxon>Metazoa</taxon>
        <taxon>Ecdysozoa</taxon>
        <taxon>Arthropoda</taxon>
        <taxon>Hexapoda</taxon>
        <taxon>Collembola</taxon>
        <taxon>Entomobryomorpha</taxon>
        <taxon>Entomobryoidea</taxon>
        <taxon>Orchesellidae</taxon>
        <taxon>Orchesellinae</taxon>
        <taxon>Orchesella</taxon>
    </lineage>
</organism>
<sequence length="151" mass="17202">MPNQKRKRRSAVWNHFKSNEDHTFAECSHCLKSFRTNGGCTSGLTRHLETHAIYLREDAIQNHSNRPQLNAVVTVLYANNTHANLELEVSEDEEDEDMASTESPLLAQTDIEGAELIPDLNGLIAKVRRTVKLFRKSELKTEVLRRYAPTT</sequence>
<evidence type="ECO:0000313" key="7">
    <source>
        <dbReference type="Proteomes" id="UP001642540"/>
    </source>
</evidence>
<dbReference type="SMART" id="SM00614">
    <property type="entry name" value="ZnF_BED"/>
    <property type="match status" value="1"/>
</dbReference>
<evidence type="ECO:0000313" key="6">
    <source>
        <dbReference type="EMBL" id="CAL8068470.1"/>
    </source>
</evidence>
<gene>
    <name evidence="6" type="ORF">ODALV1_LOCUS287</name>
</gene>
<keyword evidence="3" id="KW-0862">Zinc</keyword>
<dbReference type="InterPro" id="IPR003656">
    <property type="entry name" value="Znf_BED"/>
</dbReference>
<evidence type="ECO:0000256" key="4">
    <source>
        <dbReference type="PROSITE-ProRule" id="PRU00027"/>
    </source>
</evidence>
<evidence type="ECO:0000256" key="1">
    <source>
        <dbReference type="ARBA" id="ARBA00022723"/>
    </source>
</evidence>
<dbReference type="Proteomes" id="UP001642540">
    <property type="component" value="Unassembled WGS sequence"/>
</dbReference>
<keyword evidence="2 4" id="KW-0863">Zinc-finger</keyword>
<proteinExistence type="predicted"/>
<feature type="domain" description="BED-type" evidence="5">
    <location>
        <begin position="7"/>
        <end position="58"/>
    </location>
</feature>
<evidence type="ECO:0000259" key="5">
    <source>
        <dbReference type="PROSITE" id="PS50808"/>
    </source>
</evidence>
<dbReference type="EMBL" id="CAXLJM020000001">
    <property type="protein sequence ID" value="CAL8068470.1"/>
    <property type="molecule type" value="Genomic_DNA"/>
</dbReference>
<evidence type="ECO:0000256" key="2">
    <source>
        <dbReference type="ARBA" id="ARBA00022771"/>
    </source>
</evidence>
<keyword evidence="1" id="KW-0479">Metal-binding</keyword>
<evidence type="ECO:0000256" key="3">
    <source>
        <dbReference type="ARBA" id="ARBA00022833"/>
    </source>
</evidence>
<name>A0ABP1PL90_9HEXA</name>
<dbReference type="InterPro" id="IPR036236">
    <property type="entry name" value="Znf_C2H2_sf"/>
</dbReference>
<dbReference type="Pfam" id="PF02892">
    <property type="entry name" value="zf-BED"/>
    <property type="match status" value="1"/>
</dbReference>
<dbReference type="SUPFAM" id="SSF57667">
    <property type="entry name" value="beta-beta-alpha zinc fingers"/>
    <property type="match status" value="1"/>
</dbReference>
<comment type="caution">
    <text evidence="6">The sequence shown here is derived from an EMBL/GenBank/DDBJ whole genome shotgun (WGS) entry which is preliminary data.</text>
</comment>
<dbReference type="PROSITE" id="PS50808">
    <property type="entry name" value="ZF_BED"/>
    <property type="match status" value="1"/>
</dbReference>